<dbReference type="AlphaFoldDB" id="A0A2J7RRJ5"/>
<feature type="domain" description="C2" evidence="8">
    <location>
        <begin position="564"/>
        <end position="683"/>
    </location>
</feature>
<feature type="compositionally biased region" description="Basic and acidic residues" evidence="6">
    <location>
        <begin position="161"/>
        <end position="172"/>
    </location>
</feature>
<feature type="region of interest" description="Disordered" evidence="6">
    <location>
        <begin position="161"/>
        <end position="192"/>
    </location>
</feature>
<dbReference type="InterPro" id="IPR035892">
    <property type="entry name" value="C2_domain_sf"/>
</dbReference>
<dbReference type="CDD" id="cd08408">
    <property type="entry name" value="C2B_Synaptotagmin-14_16"/>
    <property type="match status" value="1"/>
</dbReference>
<dbReference type="PANTHER" id="PTHR46129:SF2">
    <property type="entry name" value="SYNAPTOTAGMIN 14, ISOFORM D"/>
    <property type="match status" value="1"/>
</dbReference>
<evidence type="ECO:0000256" key="1">
    <source>
        <dbReference type="ARBA" id="ARBA00022723"/>
    </source>
</evidence>
<dbReference type="PROSITE" id="PS00518">
    <property type="entry name" value="ZF_RING_1"/>
    <property type="match status" value="1"/>
</dbReference>
<dbReference type="Pfam" id="PF00168">
    <property type="entry name" value="C2"/>
    <property type="match status" value="2"/>
</dbReference>
<dbReference type="FunCoup" id="A0A2J7RRJ5">
    <property type="interactions" value="72"/>
</dbReference>
<feature type="compositionally biased region" description="Low complexity" evidence="6">
    <location>
        <begin position="438"/>
        <end position="457"/>
    </location>
</feature>
<organism evidence="10 11">
    <name type="scientific">Cryptotermes secundus</name>
    <dbReference type="NCBI Taxonomy" id="105785"/>
    <lineage>
        <taxon>Eukaryota</taxon>
        <taxon>Metazoa</taxon>
        <taxon>Ecdysozoa</taxon>
        <taxon>Arthropoda</taxon>
        <taxon>Hexapoda</taxon>
        <taxon>Insecta</taxon>
        <taxon>Pterygota</taxon>
        <taxon>Neoptera</taxon>
        <taxon>Polyneoptera</taxon>
        <taxon>Dictyoptera</taxon>
        <taxon>Blattodea</taxon>
        <taxon>Blattoidea</taxon>
        <taxon>Termitoidae</taxon>
        <taxon>Kalotermitidae</taxon>
        <taxon>Cryptotermitinae</taxon>
        <taxon>Cryptotermes</taxon>
    </lineage>
</organism>
<dbReference type="InterPro" id="IPR019787">
    <property type="entry name" value="Znf_PHD-finger"/>
</dbReference>
<dbReference type="Gene3D" id="2.60.40.150">
    <property type="entry name" value="C2 domain"/>
    <property type="match status" value="2"/>
</dbReference>
<keyword evidence="1" id="KW-0479">Metal-binding</keyword>
<proteinExistence type="predicted"/>
<feature type="region of interest" description="Disordered" evidence="6">
    <location>
        <begin position="393"/>
        <end position="508"/>
    </location>
</feature>
<feature type="compositionally biased region" description="Acidic residues" evidence="6">
    <location>
        <begin position="403"/>
        <end position="413"/>
    </location>
</feature>
<dbReference type="SMART" id="SM00184">
    <property type="entry name" value="RING"/>
    <property type="match status" value="1"/>
</dbReference>
<dbReference type="InParanoid" id="A0A2J7RRJ5"/>
<keyword evidence="7" id="KW-0812">Transmembrane</keyword>
<keyword evidence="5" id="KW-0175">Coiled coil</keyword>
<dbReference type="Pfam" id="PF00628">
    <property type="entry name" value="PHD"/>
    <property type="match status" value="1"/>
</dbReference>
<keyword evidence="2 4" id="KW-0863">Zinc-finger</keyword>
<feature type="compositionally biased region" description="Low complexity" evidence="6">
    <location>
        <begin position="173"/>
        <end position="182"/>
    </location>
</feature>
<protein>
    <recommendedName>
        <fullName evidence="12">Synaptotagmin-16</fullName>
    </recommendedName>
</protein>
<gene>
    <name evidence="10" type="ORF">B7P43_G11493</name>
</gene>
<evidence type="ECO:0000256" key="5">
    <source>
        <dbReference type="SAM" id="Coils"/>
    </source>
</evidence>
<keyword evidence="3" id="KW-0862">Zinc</keyword>
<name>A0A2J7RRJ5_9NEOP</name>
<dbReference type="Pfam" id="PF13639">
    <property type="entry name" value="zf-RING_2"/>
    <property type="match status" value="1"/>
</dbReference>
<evidence type="ECO:0000313" key="11">
    <source>
        <dbReference type="Proteomes" id="UP000235965"/>
    </source>
</evidence>
<feature type="region of interest" description="Disordered" evidence="6">
    <location>
        <begin position="116"/>
        <end position="138"/>
    </location>
</feature>
<evidence type="ECO:0000256" key="6">
    <source>
        <dbReference type="SAM" id="MobiDB-lite"/>
    </source>
</evidence>
<dbReference type="SMART" id="SM00239">
    <property type="entry name" value="C2"/>
    <property type="match status" value="2"/>
</dbReference>
<dbReference type="EMBL" id="NEVH01000603">
    <property type="protein sequence ID" value="PNF43442.1"/>
    <property type="molecule type" value="Genomic_DNA"/>
</dbReference>
<dbReference type="STRING" id="105785.A0A2J7RRJ5"/>
<feature type="compositionally biased region" description="Acidic residues" evidence="6">
    <location>
        <begin position="120"/>
        <end position="138"/>
    </location>
</feature>
<dbReference type="OrthoDB" id="1935339at2759"/>
<sequence length="859" mass="97904">MSRRPETRGHRNFSWFIRHWRAWRRTARRVYETTRCNTCFQETSDIEKEQMREELRTTLLKAEKLEKEVHTLRKLMEDEAADREHERAYMMKRIEELEESENQLYAIVTEYLRDSMSNESETESDYDNGDEPAQEEDIAERTSSYFATGRELTESSWKPYWETDERTEERSEGVGTSSTTVSPAASMLDGRSDGQSEMCPICLCGLDTQSIGTPEGCKHNFCADCLQQWMKTTNTCPIDRQVCDAIVVRRCLGGEVIGTIRVEHVEPPRQQEEEEEEDDDDEEIDIEYLPRCELCDSSDRYYELIHCDRCGRGYHLECVYPHLDIVPLRTLVTLIEWFCRDFPVEATAFLGAVAAFVVLLLVFFLYLNKKWCFYSIGGFPCCDEPLGPKPPRSKELGKAYSYEEPETSSDSEEDVLRRLQLPEPMPGPSNASDSGFYHQQSTHTLTHTSKSPSSSQSADLISLAEKGKVGSSSASSSCSTTSGEEEQQKEKALRHRDGRGGNGAGYRKLPLQCSVDTMDEETQETPHSTTEHFNETMNNQDEQLFDVTDLQSAFGDQESHLVSKCGHLEVAFAYDAPMRKMTVRVLQARDIPAKDRGGATHTQVRLVMLPNKRQKHKTKVRQGNNPQFMESFLLHRVNPEDVNSMGVRFRLYGCERMRRERMIGECVVSFTSINLELETTMWVALEPRANITLNSSASDLLSLARSDSTGSTHSMQHGGVPELLLGLAYNGTTGRLSVEVVKGSHFRNLAMTRPPDTYVKLCLVSSSGQEMSRSKTSIRRGQPNPLFKETFMFQVALFQLPDVSLMVSVYNKRSIKRKEMIGWFSLGLNSSGEEELAHWNDMRDVRGEQICRWHVLVES</sequence>
<evidence type="ECO:0000256" key="3">
    <source>
        <dbReference type="ARBA" id="ARBA00022833"/>
    </source>
</evidence>
<dbReference type="FunFam" id="2.60.40.150:FF:000062">
    <property type="entry name" value="synaptotagmin-14 isoform X1"/>
    <property type="match status" value="1"/>
</dbReference>
<dbReference type="SUPFAM" id="SSF57903">
    <property type="entry name" value="FYVE/PHD zinc finger"/>
    <property type="match status" value="1"/>
</dbReference>
<keyword evidence="7" id="KW-1133">Transmembrane helix</keyword>
<accession>A0A2J7RRJ5</accession>
<evidence type="ECO:0000259" key="9">
    <source>
        <dbReference type="PROSITE" id="PS50089"/>
    </source>
</evidence>
<feature type="domain" description="RING-type" evidence="9">
    <location>
        <begin position="199"/>
        <end position="240"/>
    </location>
</feature>
<dbReference type="InterPro" id="IPR001841">
    <property type="entry name" value="Znf_RING"/>
</dbReference>
<feature type="coiled-coil region" evidence="5">
    <location>
        <begin position="48"/>
        <end position="82"/>
    </location>
</feature>
<dbReference type="FunFam" id="2.60.40.150:FF:000231">
    <property type="entry name" value="Predicted protein"/>
    <property type="match status" value="1"/>
</dbReference>
<dbReference type="InterPro" id="IPR043541">
    <property type="entry name" value="SYT14/14L/16"/>
</dbReference>
<comment type="caution">
    <text evidence="10">The sequence shown here is derived from an EMBL/GenBank/DDBJ whole genome shotgun (WGS) entry which is preliminary data.</text>
</comment>
<evidence type="ECO:0000313" key="10">
    <source>
        <dbReference type="EMBL" id="PNF43442.1"/>
    </source>
</evidence>
<evidence type="ECO:0000256" key="4">
    <source>
        <dbReference type="PROSITE-ProRule" id="PRU00175"/>
    </source>
</evidence>
<dbReference type="InterPro" id="IPR000008">
    <property type="entry name" value="C2_dom"/>
</dbReference>
<dbReference type="SUPFAM" id="SSF49562">
    <property type="entry name" value="C2 domain (Calcium/lipid-binding domain, CaLB)"/>
    <property type="match status" value="2"/>
</dbReference>
<dbReference type="SUPFAM" id="SSF57850">
    <property type="entry name" value="RING/U-box"/>
    <property type="match status" value="1"/>
</dbReference>
<dbReference type="GO" id="GO:0008270">
    <property type="term" value="F:zinc ion binding"/>
    <property type="evidence" value="ECO:0007669"/>
    <property type="project" value="UniProtKB-KW"/>
</dbReference>
<dbReference type="InterPro" id="IPR017907">
    <property type="entry name" value="Znf_RING_CS"/>
</dbReference>
<dbReference type="PANTHER" id="PTHR46129">
    <property type="entry name" value="SYNAPTOTAGMIN 14, ISOFORM D"/>
    <property type="match status" value="1"/>
</dbReference>
<dbReference type="Proteomes" id="UP000235965">
    <property type="component" value="Unassembled WGS sequence"/>
</dbReference>
<evidence type="ECO:0000259" key="8">
    <source>
        <dbReference type="PROSITE" id="PS50004"/>
    </source>
</evidence>
<evidence type="ECO:0000256" key="7">
    <source>
        <dbReference type="SAM" id="Phobius"/>
    </source>
</evidence>
<feature type="compositionally biased region" description="Low complexity" evidence="6">
    <location>
        <begin position="471"/>
        <end position="482"/>
    </location>
</feature>
<dbReference type="PROSITE" id="PS50004">
    <property type="entry name" value="C2"/>
    <property type="match status" value="2"/>
</dbReference>
<evidence type="ECO:0000256" key="2">
    <source>
        <dbReference type="ARBA" id="ARBA00022771"/>
    </source>
</evidence>
<dbReference type="InterPro" id="IPR011011">
    <property type="entry name" value="Znf_FYVE_PHD"/>
</dbReference>
<dbReference type="Gene3D" id="3.30.40.10">
    <property type="entry name" value="Zinc/RING finger domain, C3HC4 (zinc finger)"/>
    <property type="match status" value="2"/>
</dbReference>
<evidence type="ECO:0008006" key="12">
    <source>
        <dbReference type="Google" id="ProtNLM"/>
    </source>
</evidence>
<dbReference type="GO" id="GO:0005543">
    <property type="term" value="F:phospholipid binding"/>
    <property type="evidence" value="ECO:0007669"/>
    <property type="project" value="TreeGrafter"/>
</dbReference>
<dbReference type="PROSITE" id="PS50089">
    <property type="entry name" value="ZF_RING_2"/>
    <property type="match status" value="1"/>
</dbReference>
<feature type="transmembrane region" description="Helical" evidence="7">
    <location>
        <begin position="348"/>
        <end position="367"/>
    </location>
</feature>
<keyword evidence="7" id="KW-0472">Membrane</keyword>
<dbReference type="CDD" id="cd08389">
    <property type="entry name" value="C2A_Synaptotagmin-14_16"/>
    <property type="match status" value="1"/>
</dbReference>
<dbReference type="InterPro" id="IPR013083">
    <property type="entry name" value="Znf_RING/FYVE/PHD"/>
</dbReference>
<feature type="domain" description="C2" evidence="8">
    <location>
        <begin position="719"/>
        <end position="854"/>
    </location>
</feature>
<keyword evidence="11" id="KW-1185">Reference proteome</keyword>
<reference evidence="10 11" key="1">
    <citation type="submission" date="2017-12" db="EMBL/GenBank/DDBJ databases">
        <title>Hemimetabolous genomes reveal molecular basis of termite eusociality.</title>
        <authorList>
            <person name="Harrison M.C."/>
            <person name="Jongepier E."/>
            <person name="Robertson H.M."/>
            <person name="Arning N."/>
            <person name="Bitard-Feildel T."/>
            <person name="Chao H."/>
            <person name="Childers C.P."/>
            <person name="Dinh H."/>
            <person name="Doddapaneni H."/>
            <person name="Dugan S."/>
            <person name="Gowin J."/>
            <person name="Greiner C."/>
            <person name="Han Y."/>
            <person name="Hu H."/>
            <person name="Hughes D.S.T."/>
            <person name="Huylmans A.-K."/>
            <person name="Kemena C."/>
            <person name="Kremer L.P.M."/>
            <person name="Lee S.L."/>
            <person name="Lopez-Ezquerra A."/>
            <person name="Mallet L."/>
            <person name="Monroy-Kuhn J.M."/>
            <person name="Moser A."/>
            <person name="Murali S.C."/>
            <person name="Muzny D.M."/>
            <person name="Otani S."/>
            <person name="Piulachs M.-D."/>
            <person name="Poelchau M."/>
            <person name="Qu J."/>
            <person name="Schaub F."/>
            <person name="Wada-Katsumata A."/>
            <person name="Worley K.C."/>
            <person name="Xie Q."/>
            <person name="Ylla G."/>
            <person name="Poulsen M."/>
            <person name="Gibbs R.A."/>
            <person name="Schal C."/>
            <person name="Richards S."/>
            <person name="Belles X."/>
            <person name="Korb J."/>
            <person name="Bornberg-Bauer E."/>
        </authorList>
    </citation>
    <scope>NUCLEOTIDE SEQUENCE [LARGE SCALE GENOMIC DNA]</scope>
    <source>
        <tissue evidence="10">Whole body</tissue>
    </source>
</reference>